<dbReference type="Proteomes" id="UP000192132">
    <property type="component" value="Unassembled WGS sequence"/>
</dbReference>
<evidence type="ECO:0000313" key="1">
    <source>
        <dbReference type="EMBL" id="ONG41487.1"/>
    </source>
</evidence>
<organism evidence="1 2">
    <name type="scientific">Alkanindiges hydrocarboniclasticus</name>
    <dbReference type="NCBI Taxonomy" id="1907941"/>
    <lineage>
        <taxon>Bacteria</taxon>
        <taxon>Pseudomonadati</taxon>
        <taxon>Pseudomonadota</taxon>
        <taxon>Gammaproteobacteria</taxon>
        <taxon>Moraxellales</taxon>
        <taxon>Moraxellaceae</taxon>
        <taxon>Alkanindiges</taxon>
    </lineage>
</organism>
<dbReference type="RefSeq" id="WP_076877245.1">
    <property type="nucleotide sequence ID" value="NZ_MLCN01000008.1"/>
</dbReference>
<dbReference type="AlphaFoldDB" id="A0A1S8CVZ3"/>
<accession>A0A1S8CVZ3</accession>
<evidence type="ECO:0000313" key="2">
    <source>
        <dbReference type="Proteomes" id="UP000192132"/>
    </source>
</evidence>
<name>A0A1S8CVZ3_9GAMM</name>
<gene>
    <name evidence="1" type="ORF">BKE30_03315</name>
</gene>
<dbReference type="STRING" id="1907941.BKE30_03315"/>
<proteinExistence type="predicted"/>
<comment type="caution">
    <text evidence="1">The sequence shown here is derived from an EMBL/GenBank/DDBJ whole genome shotgun (WGS) entry which is preliminary data.</text>
</comment>
<dbReference type="EMBL" id="MLCN01000008">
    <property type="protein sequence ID" value="ONG41487.1"/>
    <property type="molecule type" value="Genomic_DNA"/>
</dbReference>
<reference evidence="1 2" key="1">
    <citation type="submission" date="2016-10" db="EMBL/GenBank/DDBJ databases">
        <title>Draft Genome sequence of Alkanindiges sp. strain H1.</title>
        <authorList>
            <person name="Subhash Y."/>
            <person name="Lee S."/>
        </authorList>
    </citation>
    <scope>NUCLEOTIDE SEQUENCE [LARGE SCALE GENOMIC DNA]</scope>
    <source>
        <strain evidence="1 2">H1</strain>
    </source>
</reference>
<keyword evidence="2" id="KW-1185">Reference proteome</keyword>
<sequence>MPSFAALEGLNNDQLQQVDGQAGADISLELKLNHTTANVFDTSVCPANNLEYCRLAFSLSNRYHDGSQDTYDASGNRIPSTTGRKQWLVFKGIQGTINIQKIGLDGVDLQYNNGTTNILKPAIQLSFDAAKPILIRNLGFQSLAIETDDGANEVGPGYLKSDKYCSSSTGTSSCLGGNAFDGNNPLTNTGREKGFLGINMNGNLAVGGTIKMFSCEGGSGGHPRC</sequence>
<dbReference type="OrthoDB" id="6695901at2"/>
<protein>
    <submittedName>
        <fullName evidence="1">Uncharacterized protein</fullName>
    </submittedName>
</protein>